<evidence type="ECO:0000313" key="1">
    <source>
        <dbReference type="EMBL" id="PVZ14000.1"/>
    </source>
</evidence>
<comment type="caution">
    <text evidence="1">The sequence shown here is derived from an EMBL/GenBank/DDBJ whole genome shotgun (WGS) entry which is preliminary data.</text>
</comment>
<accession>A0A2U1FPK6</accession>
<evidence type="ECO:0000313" key="2">
    <source>
        <dbReference type="Proteomes" id="UP000245462"/>
    </source>
</evidence>
<name>A0A2U1FPK6_9PORP</name>
<keyword evidence="2" id="KW-1185">Reference proteome</keyword>
<dbReference type="Proteomes" id="UP000245462">
    <property type="component" value="Unassembled WGS sequence"/>
</dbReference>
<organism evidence="1 2">
    <name type="scientific">Porphyromonas loveana</name>
    <dbReference type="NCBI Taxonomy" id="1884669"/>
    <lineage>
        <taxon>Bacteria</taxon>
        <taxon>Pseudomonadati</taxon>
        <taxon>Bacteroidota</taxon>
        <taxon>Bacteroidia</taxon>
        <taxon>Bacteroidales</taxon>
        <taxon>Porphyromonadaceae</taxon>
        <taxon>Porphyromonas</taxon>
    </lineage>
</organism>
<gene>
    <name evidence="1" type="ORF">C7382_10242</name>
</gene>
<dbReference type="AlphaFoldDB" id="A0A2U1FPK6"/>
<sequence>MMRSQLMHVVCGNRPATLPFLSIVLHGNGCVAKKCVNNCSHTDGR</sequence>
<dbReference type="EMBL" id="QEKY01000002">
    <property type="protein sequence ID" value="PVZ14000.1"/>
    <property type="molecule type" value="Genomic_DNA"/>
</dbReference>
<protein>
    <submittedName>
        <fullName evidence="1">Uncharacterized protein</fullName>
    </submittedName>
</protein>
<proteinExistence type="predicted"/>
<reference evidence="1 2" key="1">
    <citation type="submission" date="2018-04" db="EMBL/GenBank/DDBJ databases">
        <title>Genomic Encyclopedia of Type Strains, Phase IV (KMG-IV): sequencing the most valuable type-strain genomes for metagenomic binning, comparative biology and taxonomic classification.</title>
        <authorList>
            <person name="Goeker M."/>
        </authorList>
    </citation>
    <scope>NUCLEOTIDE SEQUENCE [LARGE SCALE GENOMIC DNA]</scope>
    <source>
        <strain evidence="1 2">DSM 28520</strain>
    </source>
</reference>